<accession>A0A0A2XP12</accession>
<dbReference type="EMBL" id="JPXS01000023">
    <property type="protein sequence ID" value="KGQ32410.1"/>
    <property type="molecule type" value="Genomic_DNA"/>
</dbReference>
<dbReference type="Proteomes" id="UP000030526">
    <property type="component" value="Unassembled WGS sequence"/>
</dbReference>
<keyword evidence="5 7" id="KW-0472">Membrane</keyword>
<evidence type="ECO:0000256" key="4">
    <source>
        <dbReference type="ARBA" id="ARBA00022989"/>
    </source>
</evidence>
<comment type="similarity">
    <text evidence="6">Belongs to the YccS/YhfK family.</text>
</comment>
<dbReference type="NCBIfam" id="TIGR01666">
    <property type="entry name" value="YCCS"/>
    <property type="match status" value="1"/>
</dbReference>
<dbReference type="Pfam" id="PF13515">
    <property type="entry name" value="FUSC_2"/>
    <property type="match status" value="1"/>
</dbReference>
<dbReference type="InterPro" id="IPR010020">
    <property type="entry name" value="Integral_membrane_YCCS_YHJK"/>
</dbReference>
<dbReference type="NCBIfam" id="TIGR01667">
    <property type="entry name" value="YCCS_YHFK"/>
    <property type="match status" value="1"/>
</dbReference>
<dbReference type="RefSeq" id="WP_039083833.1">
    <property type="nucleotide sequence ID" value="NZ_JPXS01000023.1"/>
</dbReference>
<organism evidence="10 11">
    <name type="scientific">Gallibacterium anatis</name>
    <dbReference type="NCBI Taxonomy" id="750"/>
    <lineage>
        <taxon>Bacteria</taxon>
        <taxon>Pseudomonadati</taxon>
        <taxon>Pseudomonadota</taxon>
        <taxon>Gammaproteobacteria</taxon>
        <taxon>Pasteurellales</taxon>
        <taxon>Pasteurellaceae</taxon>
        <taxon>Gallibacterium</taxon>
    </lineage>
</organism>
<evidence type="ECO:0000259" key="9">
    <source>
        <dbReference type="Pfam" id="PF13515"/>
    </source>
</evidence>
<feature type="transmembrane region" description="Helical" evidence="7">
    <location>
        <begin position="517"/>
        <end position="535"/>
    </location>
</feature>
<feature type="transmembrane region" description="Helical" evidence="7">
    <location>
        <begin position="40"/>
        <end position="57"/>
    </location>
</feature>
<dbReference type="InterPro" id="IPR049453">
    <property type="entry name" value="Memb_transporter_dom"/>
</dbReference>
<evidence type="ECO:0000256" key="2">
    <source>
        <dbReference type="ARBA" id="ARBA00022475"/>
    </source>
</evidence>
<feature type="transmembrane region" description="Helical" evidence="7">
    <location>
        <begin position="117"/>
        <end position="133"/>
    </location>
</feature>
<comment type="caution">
    <text evidence="10">The sequence shown here is derived from an EMBL/GenBank/DDBJ whole genome shotgun (WGS) entry which is preliminary data.</text>
</comment>
<feature type="transmembrane region" description="Helical" evidence="7">
    <location>
        <begin position="445"/>
        <end position="461"/>
    </location>
</feature>
<dbReference type="AlphaFoldDB" id="A0A0A2XP12"/>
<evidence type="ECO:0000256" key="1">
    <source>
        <dbReference type="ARBA" id="ARBA00004651"/>
    </source>
</evidence>
<feature type="transmembrane region" description="Helical" evidence="7">
    <location>
        <begin position="12"/>
        <end position="34"/>
    </location>
</feature>
<evidence type="ECO:0000256" key="5">
    <source>
        <dbReference type="ARBA" id="ARBA00023136"/>
    </source>
</evidence>
<dbReference type="GO" id="GO:0005886">
    <property type="term" value="C:plasma membrane"/>
    <property type="evidence" value="ECO:0007669"/>
    <property type="project" value="UniProtKB-SubCell"/>
</dbReference>
<dbReference type="PANTHER" id="PTHR30509">
    <property type="entry name" value="P-HYDROXYBENZOIC ACID EFFLUX PUMP SUBUNIT-RELATED"/>
    <property type="match status" value="1"/>
</dbReference>
<feature type="transmembrane region" description="Helical" evidence="7">
    <location>
        <begin position="92"/>
        <end position="110"/>
    </location>
</feature>
<evidence type="ECO:0000256" key="7">
    <source>
        <dbReference type="SAM" id="Phobius"/>
    </source>
</evidence>
<proteinExistence type="inferred from homology"/>
<protein>
    <submittedName>
        <fullName evidence="10">Membrane protein</fullName>
    </submittedName>
</protein>
<evidence type="ECO:0000259" key="8">
    <source>
        <dbReference type="Pfam" id="PF12805"/>
    </source>
</evidence>
<dbReference type="Pfam" id="PF12805">
    <property type="entry name" value="FUSC-like"/>
    <property type="match status" value="1"/>
</dbReference>
<keyword evidence="4 7" id="KW-1133">Transmembrane helix</keyword>
<evidence type="ECO:0000256" key="6">
    <source>
        <dbReference type="ARBA" id="ARBA00043993"/>
    </source>
</evidence>
<gene>
    <name evidence="10" type="ORF">JP32_04720</name>
</gene>
<dbReference type="InterPro" id="IPR010019">
    <property type="entry name" value="Integral_membrane_YccS"/>
</dbReference>
<feature type="transmembrane region" description="Helical" evidence="7">
    <location>
        <begin position="139"/>
        <end position="164"/>
    </location>
</feature>
<evidence type="ECO:0000313" key="11">
    <source>
        <dbReference type="Proteomes" id="UP000030526"/>
    </source>
</evidence>
<reference evidence="10 11" key="1">
    <citation type="submission" date="2014-08" db="EMBL/GenBank/DDBJ databases">
        <title>Chaperone-usher fimbriae in a diverse selection of Gallibacterium genomes.</title>
        <authorList>
            <person name="Kudirkiene E."/>
            <person name="Bager R.J."/>
            <person name="Johnson T.J."/>
            <person name="Bojesen A.M."/>
        </authorList>
    </citation>
    <scope>NUCLEOTIDE SEQUENCE [LARGE SCALE GENOMIC DNA]</scope>
    <source>
        <strain evidence="10 11">20558/3kl.</strain>
    </source>
</reference>
<keyword evidence="2" id="KW-1003">Cell membrane</keyword>
<feature type="domain" description="Integral membrane bound transporter" evidence="9">
    <location>
        <begin position="407"/>
        <end position="527"/>
    </location>
</feature>
<evidence type="ECO:0000256" key="3">
    <source>
        <dbReference type="ARBA" id="ARBA00022692"/>
    </source>
</evidence>
<feature type="transmembrane region" description="Helical" evidence="7">
    <location>
        <begin position="491"/>
        <end position="511"/>
    </location>
</feature>
<feature type="domain" description="Integral membrane protein YccS N-terminal" evidence="8">
    <location>
        <begin position="69"/>
        <end position="349"/>
    </location>
</feature>
<feature type="transmembrane region" description="Helical" evidence="7">
    <location>
        <begin position="69"/>
        <end position="86"/>
    </location>
</feature>
<keyword evidence="3 7" id="KW-0812">Transmembrane</keyword>
<dbReference type="PANTHER" id="PTHR30509:SF8">
    <property type="entry name" value="INNER MEMBRANE PROTEIN YCCS"/>
    <property type="match status" value="1"/>
</dbReference>
<sequence length="727" mass="83485">MIHQIIKKINTNWLNSKVIAIIPIFLAVNIVSIIVWYFDIASVSMPLTLGTIAGGLVDLDNRLSGRLKNLFYTLIAFAISSLVIQVTFVDHYLFILIMAILTFLFTMLGAIGQRYNTIAFGSLVVALYTILAYDPNQIWFINPLLILVGTSLYSFLTMLIYLVFPLRPVQENLAKAYLSLAEYLQAKAELFNPDNREQDLDRYQTRLVMANSKVVQAFNLCRSALFYRSSGGYVSNTTLKMINSYFIAQDIHERINSNYFDYPQLLKDMKYSDLIFRIRYLIELQAKICKAFAKHLQKNENFIYHKKLRYAFEQLQQSYEHFQQQFPHCEHLSNLNILLESFHKIEQQLSRLDAKAKDIDTTTVNWRIHQDRITGLANIFRVIKNQCTFESQLFRHAVRLTIVVTVCCLIANNVPIERGYWILLTAVFVCQPNYTTTQARLRQRIIGTILGVLVGSLLPYFSTSLESKLGIVVIASTLFFFFRTNNYSFSTFFITIQVLMSFNIIGVDIASATLPRAIDTLIGCFIAGLAVSYLWPDWKYLRLNYTLINALKSNARYLLTIIVQLQFGNHNDLKYRIIRRQAHDNATALNTAVSNLNYQGYKDKSRLNNAFDLLKLNYALLSYISALATFRSQMGISHLNTQMLIHLYPISRHIVEILDNFAQLSEPEFEQSMQDVAKLLADLQQQGSVDSELSAFLPLVKQLEAIVKTLPTLFVDYRKEVECQASV</sequence>
<name>A0A0A2XP12_9PAST</name>
<evidence type="ECO:0000313" key="10">
    <source>
        <dbReference type="EMBL" id="KGQ32410.1"/>
    </source>
</evidence>
<dbReference type="InterPro" id="IPR032692">
    <property type="entry name" value="YccS_N"/>
</dbReference>
<comment type="subcellular location">
    <subcellularLocation>
        <location evidence="1">Cell membrane</location>
        <topology evidence="1">Multi-pass membrane protein</topology>
    </subcellularLocation>
</comment>